<dbReference type="SUPFAM" id="SSF52540">
    <property type="entry name" value="P-loop containing nucleoside triphosphate hydrolases"/>
    <property type="match status" value="1"/>
</dbReference>
<dbReference type="EMBL" id="CP022743">
    <property type="protein sequence ID" value="ASU35188.1"/>
    <property type="molecule type" value="Genomic_DNA"/>
</dbReference>
<dbReference type="InterPro" id="IPR003593">
    <property type="entry name" value="AAA+_ATPase"/>
</dbReference>
<dbReference type="PROSITE" id="PS50893">
    <property type="entry name" value="ABC_TRANSPORTER_2"/>
    <property type="match status" value="1"/>
</dbReference>
<evidence type="ECO:0000313" key="11">
    <source>
        <dbReference type="Proteomes" id="UP000215002"/>
    </source>
</evidence>
<dbReference type="GO" id="GO:0140359">
    <property type="term" value="F:ABC-type transporter activity"/>
    <property type="evidence" value="ECO:0007669"/>
    <property type="project" value="InterPro"/>
</dbReference>
<evidence type="ECO:0000256" key="3">
    <source>
        <dbReference type="ARBA" id="ARBA00022741"/>
    </source>
</evidence>
<keyword evidence="5 7" id="KW-1133">Transmembrane helix</keyword>
<protein>
    <recommendedName>
        <fullName evidence="12">ABC transporter ATP-binding protein</fullName>
    </recommendedName>
</protein>
<sequence>MKQILADVSAILNSREKIKLYRLIVFDLFIGLMDIAFLAALLVVLNIYTKNAIPAQLSFLPNSWLNPGSLWLIAVFFILFSGKNIFAYMGLKSQHHFFYGVSSRLSKRNLLNYLSGDYGRFVAVDSSVQIRHISQQPIEFSHYILTNIQQIVSQFILIFFTICAISFYHPTLFLLLFVLLLPPVVLLGWHIRRKLKSVRSQVKIASEKTLQHLHESLAGYIESNIYDKNEFFSGRYAAYQQQLNENIATQQTLQSLPPRLVEIFAVFGFLILIAINKLSSSAPPVNILTIGVFMAAAYKIIPGIVKILNSSGQIKTYQFILSDLLPDERSAKHHPVQKTTNTVNSVSIENVGFKYKEQVILKGLNVKINPGDFIGISGSSGKGKTTLVNILLGFLQMDEGRICINNAVSGEEDRVLWRDRISYVKQQPFLINDTILKNISLSDYDYCQKGLESAISCSGVDQLLDNYQWGLDKMITESGKNISGGQRQRLMLARALYHDFDLLILDEPFSEMDQASESEILRRLQCFTKQGKMILFITHNKTSLGFCNKVITFDEA</sequence>
<dbReference type="SUPFAM" id="SSF90123">
    <property type="entry name" value="ABC transporter transmembrane region"/>
    <property type="match status" value="1"/>
</dbReference>
<feature type="transmembrane region" description="Helical" evidence="7">
    <location>
        <begin position="68"/>
        <end position="86"/>
    </location>
</feature>
<accession>A0A223P040</accession>
<dbReference type="SMART" id="SM00382">
    <property type="entry name" value="AAA"/>
    <property type="match status" value="1"/>
</dbReference>
<dbReference type="PANTHER" id="PTHR24221">
    <property type="entry name" value="ATP-BINDING CASSETTE SUB-FAMILY B"/>
    <property type="match status" value="1"/>
</dbReference>
<feature type="domain" description="ABC transporter" evidence="8">
    <location>
        <begin position="346"/>
        <end position="556"/>
    </location>
</feature>
<evidence type="ECO:0000256" key="5">
    <source>
        <dbReference type="ARBA" id="ARBA00022989"/>
    </source>
</evidence>
<name>A0A223P040_9SPHI</name>
<dbReference type="PANTHER" id="PTHR24221:SF632">
    <property type="entry name" value="ATP-DEPENDENT LIPID A-CORE FLIPPASE"/>
    <property type="match status" value="1"/>
</dbReference>
<dbReference type="Gene3D" id="3.40.50.300">
    <property type="entry name" value="P-loop containing nucleotide triphosphate hydrolases"/>
    <property type="match status" value="1"/>
</dbReference>
<organism evidence="10 11">
    <name type="scientific">Mucilaginibacter xinganensis</name>
    <dbReference type="NCBI Taxonomy" id="1234841"/>
    <lineage>
        <taxon>Bacteria</taxon>
        <taxon>Pseudomonadati</taxon>
        <taxon>Bacteroidota</taxon>
        <taxon>Sphingobacteriia</taxon>
        <taxon>Sphingobacteriales</taxon>
        <taxon>Sphingobacteriaceae</taxon>
        <taxon>Mucilaginibacter</taxon>
    </lineage>
</organism>
<dbReference type="GO" id="GO:0005886">
    <property type="term" value="C:plasma membrane"/>
    <property type="evidence" value="ECO:0007669"/>
    <property type="project" value="UniProtKB-SubCell"/>
</dbReference>
<dbReference type="PROSITE" id="PS50929">
    <property type="entry name" value="ABC_TM1F"/>
    <property type="match status" value="1"/>
</dbReference>
<dbReference type="RefSeq" id="WP_157740877.1">
    <property type="nucleotide sequence ID" value="NZ_CP022743.1"/>
</dbReference>
<evidence type="ECO:0000313" key="10">
    <source>
        <dbReference type="EMBL" id="ASU35188.1"/>
    </source>
</evidence>
<feature type="domain" description="ABC transmembrane type-1" evidence="9">
    <location>
        <begin position="28"/>
        <end position="316"/>
    </location>
</feature>
<dbReference type="OrthoDB" id="1522160at2"/>
<dbReference type="GO" id="GO:0016887">
    <property type="term" value="F:ATP hydrolysis activity"/>
    <property type="evidence" value="ECO:0007669"/>
    <property type="project" value="InterPro"/>
</dbReference>
<evidence type="ECO:0000256" key="6">
    <source>
        <dbReference type="ARBA" id="ARBA00023136"/>
    </source>
</evidence>
<gene>
    <name evidence="10" type="ORF">MuYL_3303</name>
</gene>
<feature type="transmembrane region" description="Helical" evidence="7">
    <location>
        <begin position="174"/>
        <end position="191"/>
    </location>
</feature>
<evidence type="ECO:0000256" key="2">
    <source>
        <dbReference type="ARBA" id="ARBA00022692"/>
    </source>
</evidence>
<evidence type="ECO:0000256" key="7">
    <source>
        <dbReference type="SAM" id="Phobius"/>
    </source>
</evidence>
<evidence type="ECO:0000259" key="8">
    <source>
        <dbReference type="PROSITE" id="PS50893"/>
    </source>
</evidence>
<dbReference type="Pfam" id="PF00005">
    <property type="entry name" value="ABC_tran"/>
    <property type="match status" value="1"/>
</dbReference>
<feature type="transmembrane region" description="Helical" evidence="7">
    <location>
        <begin position="285"/>
        <end position="305"/>
    </location>
</feature>
<reference evidence="10 11" key="1">
    <citation type="submission" date="2017-08" db="EMBL/GenBank/DDBJ databases">
        <title>Complete genome sequence of Mucilaginibacter sp. strain BJC16-A31.</title>
        <authorList>
            <consortium name="Henan University of Science and Technology"/>
            <person name="You X."/>
        </authorList>
    </citation>
    <scope>NUCLEOTIDE SEQUENCE [LARGE SCALE GENOMIC DNA]</scope>
    <source>
        <strain evidence="10 11">BJC16-A31</strain>
    </source>
</reference>
<dbReference type="GO" id="GO:0005524">
    <property type="term" value="F:ATP binding"/>
    <property type="evidence" value="ECO:0007669"/>
    <property type="project" value="UniProtKB-KW"/>
</dbReference>
<keyword evidence="3" id="KW-0547">Nucleotide-binding</keyword>
<dbReference type="CDD" id="cd03228">
    <property type="entry name" value="ABCC_MRP_Like"/>
    <property type="match status" value="1"/>
</dbReference>
<dbReference type="Proteomes" id="UP000215002">
    <property type="component" value="Chromosome"/>
</dbReference>
<feature type="transmembrane region" description="Helical" evidence="7">
    <location>
        <begin position="151"/>
        <end position="168"/>
    </location>
</feature>
<evidence type="ECO:0000256" key="1">
    <source>
        <dbReference type="ARBA" id="ARBA00004651"/>
    </source>
</evidence>
<dbReference type="GO" id="GO:0034040">
    <property type="term" value="F:ATPase-coupled lipid transmembrane transporter activity"/>
    <property type="evidence" value="ECO:0007669"/>
    <property type="project" value="TreeGrafter"/>
</dbReference>
<dbReference type="InterPro" id="IPR017871">
    <property type="entry name" value="ABC_transporter-like_CS"/>
</dbReference>
<keyword evidence="2 7" id="KW-0812">Transmembrane</keyword>
<feature type="transmembrane region" description="Helical" evidence="7">
    <location>
        <begin position="260"/>
        <end position="279"/>
    </location>
</feature>
<dbReference type="Gene3D" id="1.20.1560.10">
    <property type="entry name" value="ABC transporter type 1, transmembrane domain"/>
    <property type="match status" value="1"/>
</dbReference>
<evidence type="ECO:0000256" key="4">
    <source>
        <dbReference type="ARBA" id="ARBA00022840"/>
    </source>
</evidence>
<proteinExistence type="predicted"/>
<evidence type="ECO:0000259" key="9">
    <source>
        <dbReference type="PROSITE" id="PS50929"/>
    </source>
</evidence>
<dbReference type="InterPro" id="IPR027417">
    <property type="entry name" value="P-loop_NTPase"/>
</dbReference>
<dbReference type="InterPro" id="IPR036640">
    <property type="entry name" value="ABC1_TM_sf"/>
</dbReference>
<dbReference type="InterPro" id="IPR003439">
    <property type="entry name" value="ABC_transporter-like_ATP-bd"/>
</dbReference>
<feature type="transmembrane region" description="Helical" evidence="7">
    <location>
        <begin position="20"/>
        <end position="48"/>
    </location>
</feature>
<keyword evidence="6 7" id="KW-0472">Membrane</keyword>
<dbReference type="KEGG" id="muc:MuYL_3303"/>
<evidence type="ECO:0008006" key="12">
    <source>
        <dbReference type="Google" id="ProtNLM"/>
    </source>
</evidence>
<dbReference type="PROSITE" id="PS00211">
    <property type="entry name" value="ABC_TRANSPORTER_1"/>
    <property type="match status" value="1"/>
</dbReference>
<dbReference type="AlphaFoldDB" id="A0A223P040"/>
<dbReference type="InterPro" id="IPR039421">
    <property type="entry name" value="Type_1_exporter"/>
</dbReference>
<keyword evidence="11" id="KW-1185">Reference proteome</keyword>
<keyword evidence="4" id="KW-0067">ATP-binding</keyword>
<dbReference type="InterPro" id="IPR011527">
    <property type="entry name" value="ABC1_TM_dom"/>
</dbReference>
<comment type="subcellular location">
    <subcellularLocation>
        <location evidence="1">Cell membrane</location>
        <topology evidence="1">Multi-pass membrane protein</topology>
    </subcellularLocation>
</comment>